<organism evidence="3">
    <name type="scientific">Brugia pahangi</name>
    <name type="common">Filarial nematode worm</name>
    <dbReference type="NCBI Taxonomy" id="6280"/>
    <lineage>
        <taxon>Eukaryota</taxon>
        <taxon>Metazoa</taxon>
        <taxon>Ecdysozoa</taxon>
        <taxon>Nematoda</taxon>
        <taxon>Chromadorea</taxon>
        <taxon>Rhabditida</taxon>
        <taxon>Spirurina</taxon>
        <taxon>Spiruromorpha</taxon>
        <taxon>Filarioidea</taxon>
        <taxon>Onchocercidae</taxon>
        <taxon>Brugia</taxon>
    </lineage>
</organism>
<accession>A0A0N4SZF6</accession>
<dbReference type="AlphaFoldDB" id="A0A0N4SZF6"/>
<reference evidence="1 2" key="2">
    <citation type="submission" date="2018-11" db="EMBL/GenBank/DDBJ databases">
        <authorList>
            <consortium name="Pathogen Informatics"/>
        </authorList>
    </citation>
    <scope>NUCLEOTIDE SEQUENCE [LARGE SCALE GENOMIC DNA]</scope>
</reference>
<gene>
    <name evidence="1" type="ORF">BPAG_LOCUS1172</name>
</gene>
<sequence length="72" mass="8349">MSTKIELQYSEFHKHINRKTVVNEPACAAVQRHTSRVPLTLSLWYTGLLRQKHTVGLSSQTEQQLHDYITID</sequence>
<keyword evidence="2" id="KW-1185">Reference proteome</keyword>
<dbReference type="WBParaSite" id="BPAG_0000117101-mRNA-1">
    <property type="protein sequence ID" value="BPAG_0000117101-mRNA-1"/>
    <property type="gene ID" value="BPAG_0000117101"/>
</dbReference>
<dbReference type="Proteomes" id="UP000278627">
    <property type="component" value="Unassembled WGS sequence"/>
</dbReference>
<evidence type="ECO:0000313" key="1">
    <source>
        <dbReference type="EMBL" id="VDN82358.1"/>
    </source>
</evidence>
<dbReference type="EMBL" id="UZAD01000079">
    <property type="protein sequence ID" value="VDN82358.1"/>
    <property type="molecule type" value="Genomic_DNA"/>
</dbReference>
<proteinExistence type="predicted"/>
<evidence type="ECO:0000313" key="2">
    <source>
        <dbReference type="Proteomes" id="UP000278627"/>
    </source>
</evidence>
<name>A0A0N4SZF6_BRUPA</name>
<evidence type="ECO:0000313" key="3">
    <source>
        <dbReference type="WBParaSite" id="BPAG_0000117101-mRNA-1"/>
    </source>
</evidence>
<reference evidence="3" key="1">
    <citation type="submission" date="2017-02" db="UniProtKB">
        <authorList>
            <consortium name="WormBaseParasite"/>
        </authorList>
    </citation>
    <scope>IDENTIFICATION</scope>
</reference>
<protein>
    <submittedName>
        <fullName evidence="3">Transposase</fullName>
    </submittedName>
</protein>